<evidence type="ECO:0000256" key="3">
    <source>
        <dbReference type="ARBA" id="ARBA00022833"/>
    </source>
</evidence>
<evidence type="ECO:0000259" key="6">
    <source>
        <dbReference type="PROSITE" id="PS50157"/>
    </source>
</evidence>
<evidence type="ECO:0000256" key="1">
    <source>
        <dbReference type="ARBA" id="ARBA00022723"/>
    </source>
</evidence>
<accession>A0A9P6QPX4</accession>
<sequence length="415" mass="46834">MAFTFGLDAPRARSQFTFSYPRESTSDRQDDLMMDSMFDFTQTTDISTPSLEQLLNTPLPFVDMTSGVTQNLLLNNNNTTSIPNTPVPEPAVVFNSHHAFRHHHRHNVLYSTVDNLDDNSLNRRNDNNNKKFDTRQEYYYPGLESSSPYEQQLENVNDDFNLFDGGNDFMDFGLPDDVAFNLEEYQKQSMFAATPASPKPEYTAIPSEMPFLHVSVQDEPAAAVPVEIALVGMDVDEPSDDDDGDNDECESDSDCCDSDSDHEFEAVVDVASIVPTISTVPIKLLPIPTPSPSPRPSSPPAPLPSRSPSQSPKVPRSRAKKGEKRVHACPECLREFTRACNLQSHILTHSNVRDHACSECDKTFARVYDMQRHKRIHSNKLEDKPYGCPDCPSRFKRTEPRNRHRQIVHGWDGKK</sequence>
<comment type="caution">
    <text evidence="7">The sequence shown here is derived from an EMBL/GenBank/DDBJ whole genome shotgun (WGS) entry which is preliminary data.</text>
</comment>
<feature type="compositionally biased region" description="Acidic residues" evidence="5">
    <location>
        <begin position="234"/>
        <end position="258"/>
    </location>
</feature>
<dbReference type="GO" id="GO:0000981">
    <property type="term" value="F:DNA-binding transcription factor activity, RNA polymerase II-specific"/>
    <property type="evidence" value="ECO:0007669"/>
    <property type="project" value="TreeGrafter"/>
</dbReference>
<dbReference type="PROSITE" id="PS00028">
    <property type="entry name" value="ZINC_FINGER_C2H2_1"/>
    <property type="match status" value="3"/>
</dbReference>
<feature type="region of interest" description="Disordered" evidence="5">
    <location>
        <begin position="392"/>
        <end position="415"/>
    </location>
</feature>
<dbReference type="SUPFAM" id="SSF57667">
    <property type="entry name" value="beta-beta-alpha zinc fingers"/>
    <property type="match status" value="2"/>
</dbReference>
<feature type="domain" description="C2H2-type" evidence="6">
    <location>
        <begin position="327"/>
        <end position="354"/>
    </location>
</feature>
<keyword evidence="3" id="KW-0862">Zinc</keyword>
<dbReference type="EMBL" id="JAAAIN010003254">
    <property type="protein sequence ID" value="KAG0286720.1"/>
    <property type="molecule type" value="Genomic_DNA"/>
</dbReference>
<dbReference type="SMART" id="SM00355">
    <property type="entry name" value="ZnF_C2H2"/>
    <property type="match status" value="3"/>
</dbReference>
<dbReference type="PANTHER" id="PTHR23235">
    <property type="entry name" value="KRUEPPEL-LIKE TRANSCRIPTION FACTOR"/>
    <property type="match status" value="1"/>
</dbReference>
<keyword evidence="1" id="KW-0479">Metal-binding</keyword>
<dbReference type="Proteomes" id="UP000823405">
    <property type="component" value="Unassembled WGS sequence"/>
</dbReference>
<feature type="region of interest" description="Disordered" evidence="5">
    <location>
        <begin position="234"/>
        <end position="260"/>
    </location>
</feature>
<dbReference type="Gene3D" id="3.30.160.60">
    <property type="entry name" value="Classic Zinc Finger"/>
    <property type="match status" value="2"/>
</dbReference>
<keyword evidence="8" id="KW-1185">Reference proteome</keyword>
<evidence type="ECO:0000313" key="7">
    <source>
        <dbReference type="EMBL" id="KAG0286720.1"/>
    </source>
</evidence>
<keyword evidence="2 4" id="KW-0863">Zinc-finger</keyword>
<dbReference type="InterPro" id="IPR036236">
    <property type="entry name" value="Znf_C2H2_sf"/>
</dbReference>
<evidence type="ECO:0000256" key="2">
    <source>
        <dbReference type="ARBA" id="ARBA00022771"/>
    </source>
</evidence>
<dbReference type="GO" id="GO:0000978">
    <property type="term" value="F:RNA polymerase II cis-regulatory region sequence-specific DNA binding"/>
    <property type="evidence" value="ECO:0007669"/>
    <property type="project" value="TreeGrafter"/>
</dbReference>
<feature type="region of interest" description="Disordered" evidence="5">
    <location>
        <begin position="287"/>
        <end position="322"/>
    </location>
</feature>
<dbReference type="InterPro" id="IPR013087">
    <property type="entry name" value="Znf_C2H2_type"/>
</dbReference>
<organism evidence="7 8">
    <name type="scientific">Linnemannia gamsii</name>
    <dbReference type="NCBI Taxonomy" id="64522"/>
    <lineage>
        <taxon>Eukaryota</taxon>
        <taxon>Fungi</taxon>
        <taxon>Fungi incertae sedis</taxon>
        <taxon>Mucoromycota</taxon>
        <taxon>Mortierellomycotina</taxon>
        <taxon>Mortierellomycetes</taxon>
        <taxon>Mortierellales</taxon>
        <taxon>Mortierellaceae</taxon>
        <taxon>Linnemannia</taxon>
    </lineage>
</organism>
<dbReference type="PROSITE" id="PS50157">
    <property type="entry name" value="ZINC_FINGER_C2H2_2"/>
    <property type="match status" value="3"/>
</dbReference>
<dbReference type="GO" id="GO:0008270">
    <property type="term" value="F:zinc ion binding"/>
    <property type="evidence" value="ECO:0007669"/>
    <property type="project" value="UniProtKB-KW"/>
</dbReference>
<proteinExistence type="predicted"/>
<dbReference type="Pfam" id="PF00096">
    <property type="entry name" value="zf-C2H2"/>
    <property type="match status" value="2"/>
</dbReference>
<protein>
    <recommendedName>
        <fullName evidence="6">C2H2-type domain-containing protein</fullName>
    </recommendedName>
</protein>
<dbReference type="PANTHER" id="PTHR23235:SF120">
    <property type="entry name" value="KRUPPEL-LIKE FACTOR 15"/>
    <property type="match status" value="1"/>
</dbReference>
<evidence type="ECO:0000256" key="5">
    <source>
        <dbReference type="SAM" id="MobiDB-lite"/>
    </source>
</evidence>
<feature type="domain" description="C2H2-type" evidence="6">
    <location>
        <begin position="386"/>
        <end position="409"/>
    </location>
</feature>
<evidence type="ECO:0000256" key="4">
    <source>
        <dbReference type="PROSITE-ProRule" id="PRU00042"/>
    </source>
</evidence>
<name>A0A9P6QPX4_9FUNG</name>
<evidence type="ECO:0000313" key="8">
    <source>
        <dbReference type="Proteomes" id="UP000823405"/>
    </source>
</evidence>
<dbReference type="OrthoDB" id="8117402at2759"/>
<dbReference type="AlphaFoldDB" id="A0A9P6QPX4"/>
<gene>
    <name evidence="7" type="ORF">BGZ97_007331</name>
</gene>
<feature type="domain" description="C2H2-type" evidence="6">
    <location>
        <begin position="355"/>
        <end position="382"/>
    </location>
</feature>
<reference evidence="7" key="1">
    <citation type="journal article" date="2020" name="Fungal Divers.">
        <title>Resolving the Mortierellaceae phylogeny through synthesis of multi-gene phylogenetics and phylogenomics.</title>
        <authorList>
            <person name="Vandepol N."/>
            <person name="Liber J."/>
            <person name="Desiro A."/>
            <person name="Na H."/>
            <person name="Kennedy M."/>
            <person name="Barry K."/>
            <person name="Grigoriev I.V."/>
            <person name="Miller A.N."/>
            <person name="O'Donnell K."/>
            <person name="Stajich J.E."/>
            <person name="Bonito G."/>
        </authorList>
    </citation>
    <scope>NUCLEOTIDE SEQUENCE</scope>
    <source>
        <strain evidence="7">NVP60</strain>
    </source>
</reference>
<feature type="compositionally biased region" description="Pro residues" evidence="5">
    <location>
        <begin position="287"/>
        <end position="305"/>
    </location>
</feature>